<proteinExistence type="predicted"/>
<name>A0AAX0L9Q0_9BACT</name>
<protein>
    <submittedName>
        <fullName evidence="1">Uncharacterized protein</fullName>
    </submittedName>
</protein>
<sequence>MEIKTKLKHLKLETRTTLSSIMVISSIKINSLDKLDDFSDEMGIYNFTDFNNTYKAKLLKSKLKNNELLK</sequence>
<comment type="caution">
    <text evidence="1">The sequence shown here is derived from an EMBL/GenBank/DDBJ whole genome shotgun (WGS) entry which is preliminary data.</text>
</comment>
<reference evidence="1 2" key="1">
    <citation type="submission" date="2016-08" db="EMBL/GenBank/DDBJ databases">
        <title>Campylobacter species from sea mammals.</title>
        <authorList>
            <person name="Gilbert M.J."/>
            <person name="Byrne B.A."/>
            <person name="Zomer A.L."/>
            <person name="Wagenaar J.A."/>
        </authorList>
    </citation>
    <scope>NUCLEOTIDE SEQUENCE [LARGE SCALE GENOMIC DNA]</scope>
    <source>
        <strain evidence="1 2">1105248</strain>
    </source>
</reference>
<dbReference type="EMBL" id="MCRK01000036">
    <property type="protein sequence ID" value="OPA77322.1"/>
    <property type="molecule type" value="Genomic_DNA"/>
</dbReference>
<dbReference type="AlphaFoldDB" id="A0AAX0L9Q0"/>
<accession>A0AAX0L9Q0</accession>
<dbReference type="RefSeq" id="WP_069632000.1">
    <property type="nucleotide sequence ID" value="NZ_CP012547.1"/>
</dbReference>
<evidence type="ECO:0000313" key="2">
    <source>
        <dbReference type="Proteomes" id="UP000189728"/>
    </source>
</evidence>
<gene>
    <name evidence="1" type="ORF">BFG04_04300</name>
</gene>
<dbReference type="Proteomes" id="UP000189728">
    <property type="component" value="Unassembled WGS sequence"/>
</dbReference>
<evidence type="ECO:0000313" key="1">
    <source>
        <dbReference type="EMBL" id="OPA77322.1"/>
    </source>
</evidence>
<organism evidence="1 2">
    <name type="scientific">Campylobacter pinnipediorum subsp. pinnipediorum</name>
    <dbReference type="NCBI Taxonomy" id="1660067"/>
    <lineage>
        <taxon>Bacteria</taxon>
        <taxon>Pseudomonadati</taxon>
        <taxon>Campylobacterota</taxon>
        <taxon>Epsilonproteobacteria</taxon>
        <taxon>Campylobacterales</taxon>
        <taxon>Campylobacteraceae</taxon>
        <taxon>Campylobacter</taxon>
    </lineage>
</organism>